<dbReference type="Pfam" id="PF00071">
    <property type="entry name" value="Ras"/>
    <property type="match status" value="1"/>
</dbReference>
<reference evidence="6" key="1">
    <citation type="submission" date="2020-11" db="EMBL/GenBank/DDBJ databases">
        <authorList>
            <person name="Tran Van P."/>
        </authorList>
    </citation>
    <scope>NUCLEOTIDE SEQUENCE</scope>
</reference>
<dbReference type="InterPro" id="IPR005225">
    <property type="entry name" value="Small_GTP-bd"/>
</dbReference>
<comment type="similarity">
    <text evidence="1">Belongs to the small GTPase superfamily. Rab family.</text>
</comment>
<dbReference type="PROSITE" id="PS51421">
    <property type="entry name" value="RAS"/>
    <property type="match status" value="1"/>
</dbReference>
<dbReference type="Gene3D" id="3.40.50.300">
    <property type="entry name" value="P-loop containing nucleotide triphosphate hydrolases"/>
    <property type="match status" value="1"/>
</dbReference>
<proteinExistence type="inferred from homology"/>
<evidence type="ECO:0000313" key="6">
    <source>
        <dbReference type="EMBL" id="CAD7223875.1"/>
    </source>
</evidence>
<dbReference type="SMART" id="SM00176">
    <property type="entry name" value="RAN"/>
    <property type="match status" value="1"/>
</dbReference>
<keyword evidence="5" id="KW-0636">Prenylation</keyword>
<evidence type="ECO:0000256" key="1">
    <source>
        <dbReference type="ARBA" id="ARBA00006270"/>
    </source>
</evidence>
<dbReference type="InterPro" id="IPR050305">
    <property type="entry name" value="Small_GTPase_Rab"/>
</dbReference>
<evidence type="ECO:0000256" key="2">
    <source>
        <dbReference type="ARBA" id="ARBA00022741"/>
    </source>
</evidence>
<dbReference type="NCBIfam" id="TIGR00231">
    <property type="entry name" value="small_GTP"/>
    <property type="match status" value="1"/>
</dbReference>
<name>A0A7R8W3U8_9CRUS</name>
<dbReference type="PANTHER" id="PTHR47980">
    <property type="entry name" value="LD44762P"/>
    <property type="match status" value="1"/>
</dbReference>
<dbReference type="PRINTS" id="PR00449">
    <property type="entry name" value="RASTRNSFRMNG"/>
</dbReference>
<dbReference type="CDD" id="cd00154">
    <property type="entry name" value="Rab"/>
    <property type="match status" value="1"/>
</dbReference>
<dbReference type="SMART" id="SM00177">
    <property type="entry name" value="ARF"/>
    <property type="match status" value="1"/>
</dbReference>
<gene>
    <name evidence="6" type="ORF">CTOB1V02_LOCUS1850</name>
</gene>
<keyword evidence="2" id="KW-0547">Nucleotide-binding</keyword>
<dbReference type="FunFam" id="3.40.50.300:FF:001447">
    <property type="entry name" value="Ras-related protein Rab-1B"/>
    <property type="match status" value="1"/>
</dbReference>
<dbReference type="SMART" id="SM00173">
    <property type="entry name" value="RAS"/>
    <property type="match status" value="1"/>
</dbReference>
<dbReference type="InterPro" id="IPR027417">
    <property type="entry name" value="P-loop_NTPase"/>
</dbReference>
<dbReference type="PROSITE" id="PS51419">
    <property type="entry name" value="RAB"/>
    <property type="match status" value="1"/>
</dbReference>
<dbReference type="AlphaFoldDB" id="A0A7R8W3U8"/>
<dbReference type="GO" id="GO:0005525">
    <property type="term" value="F:GTP binding"/>
    <property type="evidence" value="ECO:0007669"/>
    <property type="project" value="UniProtKB-KW"/>
</dbReference>
<dbReference type="InterPro" id="IPR001806">
    <property type="entry name" value="Small_GTPase"/>
</dbReference>
<evidence type="ECO:0000256" key="5">
    <source>
        <dbReference type="ARBA" id="ARBA00023289"/>
    </source>
</evidence>
<keyword evidence="4" id="KW-0449">Lipoprotein</keyword>
<dbReference type="SMART" id="SM00175">
    <property type="entry name" value="RAB"/>
    <property type="match status" value="1"/>
</dbReference>
<accession>A0A7R8W3U8</accession>
<protein>
    <submittedName>
        <fullName evidence="6">Uncharacterized protein</fullName>
    </submittedName>
</protein>
<dbReference type="GO" id="GO:0003924">
    <property type="term" value="F:GTPase activity"/>
    <property type="evidence" value="ECO:0007669"/>
    <property type="project" value="InterPro"/>
</dbReference>
<evidence type="ECO:0000256" key="4">
    <source>
        <dbReference type="ARBA" id="ARBA00023288"/>
    </source>
</evidence>
<dbReference type="SUPFAM" id="SSF52540">
    <property type="entry name" value="P-loop containing nucleoside triphosphate hydrolases"/>
    <property type="match status" value="1"/>
</dbReference>
<dbReference type="EMBL" id="OB660270">
    <property type="protein sequence ID" value="CAD7223875.1"/>
    <property type="molecule type" value="Genomic_DNA"/>
</dbReference>
<sequence>MSSETDGERQQIIDRLFRMPHQVDTPTRPTYKVDGSRYMYDYHFKILVIGDIATGKTCLIHRFLDDVCSSQYIPTTTMDFLGKIVNIQGRRIKLQIYDSPGRDKNPMGGSYYKGVMGLVLVYDIASRDSFNSLGTWIRIIQEYCHPDVLVVLCGNKVDLDNVRMVRVKDGQSLAEIYNYAFFETSARRGDNVHVMFTWLGEAILSYVYYLESQTKPNASPVEEPEAVSETPPTDSSVQTIQKKKKMCILSYSYLFPFAFGMQLMHTTRCAVIHKVTAQIS</sequence>
<organism evidence="6">
    <name type="scientific">Cyprideis torosa</name>
    <dbReference type="NCBI Taxonomy" id="163714"/>
    <lineage>
        <taxon>Eukaryota</taxon>
        <taxon>Metazoa</taxon>
        <taxon>Ecdysozoa</taxon>
        <taxon>Arthropoda</taxon>
        <taxon>Crustacea</taxon>
        <taxon>Oligostraca</taxon>
        <taxon>Ostracoda</taxon>
        <taxon>Podocopa</taxon>
        <taxon>Podocopida</taxon>
        <taxon>Cytherocopina</taxon>
        <taxon>Cytheroidea</taxon>
        <taxon>Cytherideidae</taxon>
        <taxon>Cyprideis</taxon>
    </lineage>
</organism>
<keyword evidence="3" id="KW-0342">GTP-binding</keyword>
<dbReference type="SMART" id="SM00174">
    <property type="entry name" value="RHO"/>
    <property type="match status" value="1"/>
</dbReference>
<evidence type="ECO:0000256" key="3">
    <source>
        <dbReference type="ARBA" id="ARBA00023134"/>
    </source>
</evidence>